<dbReference type="RefSeq" id="WP_169718033.1">
    <property type="nucleotide sequence ID" value="NZ_CP155573.1"/>
</dbReference>
<accession>A0ABZ3IGG6</accession>
<gene>
    <name evidence="1" type="ORF">SPSIL_008690</name>
</gene>
<dbReference type="EMBL" id="CP155573">
    <property type="protein sequence ID" value="XFO64760.1"/>
    <property type="molecule type" value="Genomic_DNA"/>
</dbReference>
<organism evidence="1 2">
    <name type="scientific">Sporomusa silvacetica DSM 10669</name>
    <dbReference type="NCBI Taxonomy" id="1123289"/>
    <lineage>
        <taxon>Bacteria</taxon>
        <taxon>Bacillati</taxon>
        <taxon>Bacillota</taxon>
        <taxon>Negativicutes</taxon>
        <taxon>Selenomonadales</taxon>
        <taxon>Sporomusaceae</taxon>
        <taxon>Sporomusa</taxon>
    </lineage>
</organism>
<name>A0ABZ3IGG6_9FIRM</name>
<proteinExistence type="predicted"/>
<evidence type="ECO:0000313" key="1">
    <source>
        <dbReference type="EMBL" id="XFO64760.1"/>
    </source>
</evidence>
<evidence type="ECO:0000313" key="2">
    <source>
        <dbReference type="Proteomes" id="UP000216752"/>
    </source>
</evidence>
<protein>
    <submittedName>
        <fullName evidence="1">Uncharacterized protein</fullName>
    </submittedName>
</protein>
<dbReference type="Proteomes" id="UP000216752">
    <property type="component" value="Chromosome"/>
</dbReference>
<reference evidence="1" key="1">
    <citation type="submission" date="2024-05" db="EMBL/GenBank/DDBJ databases">
        <title>Isolation and characterization of Sporomusa carbonis sp. nov., a carboxydotrophic hydrogenogen in the genus of Sporomusa isolated from a charcoal burning pile.</title>
        <authorList>
            <person name="Boeer T."/>
            <person name="Rosenbaum F."/>
            <person name="Eysell L."/>
            <person name="Mueller V."/>
            <person name="Daniel R."/>
            <person name="Poehlein A."/>
        </authorList>
    </citation>
    <scope>NUCLEOTIDE SEQUENCE [LARGE SCALE GENOMIC DNA]</scope>
    <source>
        <strain evidence="1">DSM 10669</strain>
    </source>
</reference>
<keyword evidence="2" id="KW-1185">Reference proteome</keyword>
<sequence>MHDIIEILCNGDFHGRDLARSYFTFADLEELAQKKEKAAATNSDQLQ</sequence>